<organism evidence="1 2">
    <name type="scientific">Candidatus Methanolliviera hydrocarbonicum</name>
    <dbReference type="NCBI Taxonomy" id="2491085"/>
    <lineage>
        <taxon>Archaea</taxon>
        <taxon>Methanobacteriati</taxon>
        <taxon>Methanobacteriota</taxon>
        <taxon>Candidatus Methanoliparia</taxon>
        <taxon>Candidatus Methanoliparales</taxon>
        <taxon>Candidatus Methanollivieraceae</taxon>
        <taxon>Candidatus Methanolliviera</taxon>
    </lineage>
</organism>
<dbReference type="SUPFAM" id="SSF53850">
    <property type="entry name" value="Periplasmic binding protein-like II"/>
    <property type="match status" value="1"/>
</dbReference>
<gene>
    <name evidence="1" type="ORF">EF807_02150</name>
</gene>
<accession>A0A520KY16</accession>
<proteinExistence type="predicted"/>
<evidence type="ECO:0008006" key="3">
    <source>
        <dbReference type="Google" id="ProtNLM"/>
    </source>
</evidence>
<dbReference type="EMBL" id="RXIL01000036">
    <property type="protein sequence ID" value="RZN71740.1"/>
    <property type="molecule type" value="Genomic_DNA"/>
</dbReference>
<name>A0A520KY16_9EURY</name>
<evidence type="ECO:0000313" key="1">
    <source>
        <dbReference type="EMBL" id="RZN71740.1"/>
    </source>
</evidence>
<dbReference type="PANTHER" id="PTHR30570:SF1">
    <property type="entry name" value="PHOSPHATE-BINDING PROTEIN PSTS"/>
    <property type="match status" value="1"/>
</dbReference>
<dbReference type="AlphaFoldDB" id="A0A520KY16"/>
<protein>
    <recommendedName>
        <fullName evidence="3">PBP domain-containing protein</fullName>
    </recommendedName>
</protein>
<comment type="caution">
    <text evidence="1">The sequence shown here is derived from an EMBL/GenBank/DDBJ whole genome shotgun (WGS) entry which is preliminary data.</text>
</comment>
<evidence type="ECO:0000313" key="2">
    <source>
        <dbReference type="Proteomes" id="UP000320766"/>
    </source>
</evidence>
<sequence length="64" mass="7141">MKAISVDGVSPTKETVKDGTYPIARSLYLYTWEKTSLKEGKFIDFILSEEGQNIVGEEGFVPAR</sequence>
<dbReference type="Proteomes" id="UP000320766">
    <property type="component" value="Unassembled WGS sequence"/>
</dbReference>
<reference evidence="1 2" key="1">
    <citation type="journal article" date="2019" name="Nat. Microbiol.">
        <title>Wide diversity of methane and short-chain alkane metabolisms in uncultured archaea.</title>
        <authorList>
            <person name="Borrel G."/>
            <person name="Adam P.S."/>
            <person name="McKay L.J."/>
            <person name="Chen L.X."/>
            <person name="Sierra-Garcia I.N."/>
            <person name="Sieber C.M."/>
            <person name="Letourneur Q."/>
            <person name="Ghozlane A."/>
            <person name="Andersen G.L."/>
            <person name="Li W.J."/>
            <person name="Hallam S.J."/>
            <person name="Muyzer G."/>
            <person name="de Oliveira V.M."/>
            <person name="Inskeep W.P."/>
            <person name="Banfield J.F."/>
            <person name="Gribaldo S."/>
        </authorList>
    </citation>
    <scope>NUCLEOTIDE SEQUENCE [LARGE SCALE GENOMIC DNA]</scope>
    <source>
        <strain evidence="1">NM1b</strain>
    </source>
</reference>
<dbReference type="PANTHER" id="PTHR30570">
    <property type="entry name" value="PERIPLASMIC PHOSPHATE BINDING COMPONENT OF PHOSPHATE ABC TRANSPORTER"/>
    <property type="match status" value="1"/>
</dbReference>
<dbReference type="Gene3D" id="3.40.190.10">
    <property type="entry name" value="Periplasmic binding protein-like II"/>
    <property type="match status" value="1"/>
</dbReference>
<dbReference type="InterPro" id="IPR050811">
    <property type="entry name" value="Phosphate_ABC_transporter"/>
</dbReference>